<evidence type="ECO:0000313" key="3">
    <source>
        <dbReference type="Proteomes" id="UP001212160"/>
    </source>
</evidence>
<evidence type="ECO:0000313" key="2">
    <source>
        <dbReference type="EMBL" id="MDB8687909.1"/>
    </source>
</evidence>
<dbReference type="Proteomes" id="UP001212160">
    <property type="component" value="Unassembled WGS sequence"/>
</dbReference>
<protein>
    <submittedName>
        <fullName evidence="2">SagB/ThcOx family dehydrogenase</fullName>
    </submittedName>
</protein>
<dbReference type="Pfam" id="PF00881">
    <property type="entry name" value="Nitroreductase"/>
    <property type="match status" value="1"/>
</dbReference>
<dbReference type="InterPro" id="IPR020051">
    <property type="entry name" value="SagB-type_dehydrogenase"/>
</dbReference>
<dbReference type="PANTHER" id="PTHR43745:SF2">
    <property type="entry name" value="NITROREDUCTASE MJ1384-RELATED"/>
    <property type="match status" value="1"/>
</dbReference>
<sequence>MNEENLRILANYYADKKCNAFSLAKQYHVNSKLSVELTEESIIQASPLVMNKNFSRTIRRSEKNYPLSEKVKLPSVEGLEKSLYECIINRKSHNNKTASPELTLKEISALCWAGYGITDKEGMRHSVPSAGALYPCELYIISKNSKLQEGLYHYTSFHHCLEKIKTERVNLDKLFTSTIGLENASIVFIITAVFDRAFFKYGERAYRFIMIESGEMIQNISLAATSLGYDATAHGGTADYELEEFIEIDGISESVLVAVGIS</sequence>
<dbReference type="EMBL" id="JAQMLA010000054">
    <property type="protein sequence ID" value="MDB8687909.1"/>
    <property type="molecule type" value="Genomic_DNA"/>
</dbReference>
<dbReference type="AlphaFoldDB" id="A0AAW6DMW9"/>
<dbReference type="CDD" id="cd02142">
    <property type="entry name" value="McbC_SagB-like_oxidoreductase"/>
    <property type="match status" value="1"/>
</dbReference>
<evidence type="ECO:0000259" key="1">
    <source>
        <dbReference type="Pfam" id="PF00881"/>
    </source>
</evidence>
<dbReference type="PANTHER" id="PTHR43745">
    <property type="entry name" value="NITROREDUCTASE MJ1384-RELATED"/>
    <property type="match status" value="1"/>
</dbReference>
<accession>A0AAW6DMW9</accession>
<name>A0AAW6DMW9_MEDGN</name>
<dbReference type="SUPFAM" id="SSF55469">
    <property type="entry name" value="FMN-dependent nitroreductase-like"/>
    <property type="match status" value="1"/>
</dbReference>
<reference evidence="2" key="1">
    <citation type="submission" date="2023-01" db="EMBL/GenBank/DDBJ databases">
        <title>Human gut microbiome strain richness.</title>
        <authorList>
            <person name="Chen-Liaw A."/>
        </authorList>
    </citation>
    <scope>NUCLEOTIDE SEQUENCE</scope>
    <source>
        <strain evidence="2">RTP21484st1_H11_RTP21484_190118</strain>
    </source>
</reference>
<dbReference type="InterPro" id="IPR052544">
    <property type="entry name" value="Bacteriocin_Proc_Enz"/>
</dbReference>
<dbReference type="InterPro" id="IPR029479">
    <property type="entry name" value="Nitroreductase"/>
</dbReference>
<dbReference type="GO" id="GO:0016491">
    <property type="term" value="F:oxidoreductase activity"/>
    <property type="evidence" value="ECO:0007669"/>
    <property type="project" value="InterPro"/>
</dbReference>
<dbReference type="RefSeq" id="WP_178836962.1">
    <property type="nucleotide sequence ID" value="NZ_JAQMLA010000054.1"/>
</dbReference>
<comment type="caution">
    <text evidence="2">The sequence shown here is derived from an EMBL/GenBank/DDBJ whole genome shotgun (WGS) entry which is preliminary data.</text>
</comment>
<dbReference type="NCBIfam" id="TIGR03605">
    <property type="entry name" value="antibiot_sagB"/>
    <property type="match status" value="1"/>
</dbReference>
<dbReference type="InterPro" id="IPR000415">
    <property type="entry name" value="Nitroreductase-like"/>
</dbReference>
<proteinExistence type="predicted"/>
<organism evidence="2 3">
    <name type="scientific">Mediterraneibacter gnavus</name>
    <name type="common">Ruminococcus gnavus</name>
    <dbReference type="NCBI Taxonomy" id="33038"/>
    <lineage>
        <taxon>Bacteria</taxon>
        <taxon>Bacillati</taxon>
        <taxon>Bacillota</taxon>
        <taxon>Clostridia</taxon>
        <taxon>Lachnospirales</taxon>
        <taxon>Lachnospiraceae</taxon>
        <taxon>Mediterraneibacter</taxon>
    </lineage>
</organism>
<dbReference type="Gene3D" id="3.40.109.10">
    <property type="entry name" value="NADH Oxidase"/>
    <property type="match status" value="1"/>
</dbReference>
<gene>
    <name evidence="2" type="ORF">PNW85_14765</name>
</gene>
<feature type="domain" description="Nitroreductase" evidence="1">
    <location>
        <begin position="89"/>
        <end position="260"/>
    </location>
</feature>